<evidence type="ECO:0000256" key="1">
    <source>
        <dbReference type="SAM" id="MobiDB-lite"/>
    </source>
</evidence>
<dbReference type="RefSeq" id="WP_188564627.1">
    <property type="nucleotide sequence ID" value="NZ_BMED01000001.1"/>
</dbReference>
<evidence type="ECO:0000313" key="2">
    <source>
        <dbReference type="EMBL" id="GGC63118.1"/>
    </source>
</evidence>
<proteinExistence type="predicted"/>
<keyword evidence="3" id="KW-1185">Reference proteome</keyword>
<comment type="caution">
    <text evidence="2">The sequence shown here is derived from an EMBL/GenBank/DDBJ whole genome shotgun (WGS) entry which is preliminary data.</text>
</comment>
<name>A0A916U7Z9_9BURK</name>
<evidence type="ECO:0000313" key="3">
    <source>
        <dbReference type="Proteomes" id="UP000637423"/>
    </source>
</evidence>
<dbReference type="EMBL" id="BMED01000001">
    <property type="protein sequence ID" value="GGC63118.1"/>
    <property type="molecule type" value="Genomic_DNA"/>
</dbReference>
<protein>
    <submittedName>
        <fullName evidence="2">Uncharacterized protein</fullName>
    </submittedName>
</protein>
<accession>A0A916U7Z9</accession>
<dbReference type="Proteomes" id="UP000637423">
    <property type="component" value="Unassembled WGS sequence"/>
</dbReference>
<feature type="compositionally biased region" description="Basic and acidic residues" evidence="1">
    <location>
        <begin position="36"/>
        <end position="61"/>
    </location>
</feature>
<feature type="compositionally biased region" description="Basic and acidic residues" evidence="1">
    <location>
        <begin position="7"/>
        <end position="25"/>
    </location>
</feature>
<feature type="region of interest" description="Disordered" evidence="1">
    <location>
        <begin position="1"/>
        <end position="61"/>
    </location>
</feature>
<organism evidence="2 3">
    <name type="scientific">Undibacterium terreum</name>
    <dbReference type="NCBI Taxonomy" id="1224302"/>
    <lineage>
        <taxon>Bacteria</taxon>
        <taxon>Pseudomonadati</taxon>
        <taxon>Pseudomonadota</taxon>
        <taxon>Betaproteobacteria</taxon>
        <taxon>Burkholderiales</taxon>
        <taxon>Oxalobacteraceae</taxon>
        <taxon>Undibacterium</taxon>
    </lineage>
</organism>
<sequence length="61" mass="6898">MTQQSKELAKGMTKEQQQKMERDESQQTENANQQKQKAEASEVAGKHKNDGQKDHKGARGQ</sequence>
<gene>
    <name evidence="2" type="ORF">GCM10011396_07600</name>
</gene>
<dbReference type="AlphaFoldDB" id="A0A916U7Z9"/>
<reference evidence="2" key="1">
    <citation type="journal article" date="2014" name="Int. J. Syst. Evol. Microbiol.">
        <title>Complete genome sequence of Corynebacterium casei LMG S-19264T (=DSM 44701T), isolated from a smear-ripened cheese.</title>
        <authorList>
            <consortium name="US DOE Joint Genome Institute (JGI-PGF)"/>
            <person name="Walter F."/>
            <person name="Albersmeier A."/>
            <person name="Kalinowski J."/>
            <person name="Ruckert C."/>
        </authorList>
    </citation>
    <scope>NUCLEOTIDE SEQUENCE</scope>
    <source>
        <strain evidence="2">CGMCC 1.10998</strain>
    </source>
</reference>
<reference evidence="2" key="2">
    <citation type="submission" date="2020-09" db="EMBL/GenBank/DDBJ databases">
        <authorList>
            <person name="Sun Q."/>
            <person name="Zhou Y."/>
        </authorList>
    </citation>
    <scope>NUCLEOTIDE SEQUENCE</scope>
    <source>
        <strain evidence="2">CGMCC 1.10998</strain>
    </source>
</reference>